<feature type="domain" description="Peptidase A1" evidence="2">
    <location>
        <begin position="1"/>
        <end position="206"/>
    </location>
</feature>
<dbReference type="PANTHER" id="PTHR47966">
    <property type="entry name" value="BETA-SITE APP-CLEAVING ENZYME, ISOFORM A-RELATED"/>
    <property type="match status" value="1"/>
</dbReference>
<dbReference type="InterPro" id="IPR001461">
    <property type="entry name" value="Aspartic_peptidase_A1"/>
</dbReference>
<dbReference type="EMBL" id="JBEFKJ010000061">
    <property type="protein sequence ID" value="KAL2036604.1"/>
    <property type="molecule type" value="Genomic_DNA"/>
</dbReference>
<evidence type="ECO:0000313" key="4">
    <source>
        <dbReference type="Proteomes" id="UP001590950"/>
    </source>
</evidence>
<dbReference type="PANTHER" id="PTHR47966:SF51">
    <property type="entry name" value="BETA-SITE APP-CLEAVING ENZYME, ISOFORM A-RELATED"/>
    <property type="match status" value="1"/>
</dbReference>
<evidence type="ECO:0000256" key="1">
    <source>
        <dbReference type="ARBA" id="ARBA00007447"/>
    </source>
</evidence>
<dbReference type="SUPFAM" id="SSF50630">
    <property type="entry name" value="Acid proteases"/>
    <property type="match status" value="1"/>
</dbReference>
<dbReference type="PROSITE" id="PS51767">
    <property type="entry name" value="PEPTIDASE_A1"/>
    <property type="match status" value="1"/>
</dbReference>
<evidence type="ECO:0000313" key="3">
    <source>
        <dbReference type="EMBL" id="KAL2036604.1"/>
    </source>
</evidence>
<accession>A0ABR3ZVP9</accession>
<protein>
    <recommendedName>
        <fullName evidence="2">Peptidase A1 domain-containing protein</fullName>
    </recommendedName>
</protein>
<dbReference type="Gene3D" id="2.40.70.10">
    <property type="entry name" value="Acid Proteases"/>
    <property type="match status" value="1"/>
</dbReference>
<dbReference type="InterPro" id="IPR021109">
    <property type="entry name" value="Peptidase_aspartic_dom_sf"/>
</dbReference>
<proteinExistence type="inferred from homology"/>
<dbReference type="Pfam" id="PF00026">
    <property type="entry name" value="Asp"/>
    <property type="match status" value="1"/>
</dbReference>
<sequence>MISQSMLDRNIFSTRLARNDKEKGELVLGSIDKEFYTGEPVELPATNVTCGENEAIAFYSSSGWQIPVQSISLSSNASSGPFHAALPNYTAIISTDYPYIALPRGLAPQFAEHCGASPDWSALSCAEGTLLPNLTIILGPDRREIVLTPWDYMFEVEDETYGTRCLLPFETLMEWLDGFDYIVSGTAFLSGLYSVFDYDNQTISREYGLIFDSNFHIYTLANYANHVSGQGEMGAVA</sequence>
<gene>
    <name evidence="3" type="ORF">N7G274_010630</name>
</gene>
<keyword evidence="4" id="KW-1185">Reference proteome</keyword>
<evidence type="ECO:0000259" key="2">
    <source>
        <dbReference type="PROSITE" id="PS51767"/>
    </source>
</evidence>
<comment type="caution">
    <text evidence="3">The sequence shown here is derived from an EMBL/GenBank/DDBJ whole genome shotgun (WGS) entry which is preliminary data.</text>
</comment>
<dbReference type="InterPro" id="IPR033121">
    <property type="entry name" value="PEPTIDASE_A1"/>
</dbReference>
<reference evidence="3 4" key="1">
    <citation type="submission" date="2024-09" db="EMBL/GenBank/DDBJ databases">
        <title>Rethinking Asexuality: The Enigmatic Case of Functional Sexual Genes in Lepraria (Stereocaulaceae).</title>
        <authorList>
            <person name="Doellman M."/>
            <person name="Sun Y."/>
            <person name="Barcenas-Pena A."/>
            <person name="Lumbsch H.T."/>
            <person name="Grewe F."/>
        </authorList>
    </citation>
    <scope>NUCLEOTIDE SEQUENCE [LARGE SCALE GENOMIC DNA]</scope>
    <source>
        <strain evidence="3 4">Mercado 3170</strain>
    </source>
</reference>
<organism evidence="3 4">
    <name type="scientific">Stereocaulon virgatum</name>
    <dbReference type="NCBI Taxonomy" id="373712"/>
    <lineage>
        <taxon>Eukaryota</taxon>
        <taxon>Fungi</taxon>
        <taxon>Dikarya</taxon>
        <taxon>Ascomycota</taxon>
        <taxon>Pezizomycotina</taxon>
        <taxon>Lecanoromycetes</taxon>
        <taxon>OSLEUM clade</taxon>
        <taxon>Lecanoromycetidae</taxon>
        <taxon>Lecanorales</taxon>
        <taxon>Lecanorineae</taxon>
        <taxon>Stereocaulaceae</taxon>
        <taxon>Stereocaulon</taxon>
    </lineage>
</organism>
<comment type="similarity">
    <text evidence="1">Belongs to the peptidase A1 family.</text>
</comment>
<name>A0ABR3ZVP9_9LECA</name>
<dbReference type="Proteomes" id="UP001590950">
    <property type="component" value="Unassembled WGS sequence"/>
</dbReference>